<dbReference type="InterPro" id="IPR036875">
    <property type="entry name" value="Znf_CCHC_sf"/>
</dbReference>
<gene>
    <name evidence="2" type="ORF">NDU88_005104</name>
</gene>
<dbReference type="Proteomes" id="UP001066276">
    <property type="component" value="Chromosome 3_2"/>
</dbReference>
<dbReference type="GO" id="GO:0008270">
    <property type="term" value="F:zinc ion binding"/>
    <property type="evidence" value="ECO:0007669"/>
    <property type="project" value="InterPro"/>
</dbReference>
<comment type="caution">
    <text evidence="2">The sequence shown here is derived from an EMBL/GenBank/DDBJ whole genome shotgun (WGS) entry which is preliminary data.</text>
</comment>
<dbReference type="SUPFAM" id="SSF57756">
    <property type="entry name" value="Retrovirus zinc finger-like domains"/>
    <property type="match status" value="1"/>
</dbReference>
<dbReference type="EMBL" id="JANPWB010000006">
    <property type="protein sequence ID" value="KAJ1179871.1"/>
    <property type="molecule type" value="Genomic_DNA"/>
</dbReference>
<sequence>MEEDKDDIKQVMFDKEKASLQNDLKSVRYKKKDQRDQHIQQRDQHNIKQCYRCGSADHFADNKKYPAKNQKCSLCGRMGDFARVCKRSKRGNIKFIEEENDSDCQEDQDDENGVFCIEYDLLDIEQGLNKKPVCELSMGGIAVKVTVDSGSPFSIMEKKKDGKIHRNLWRHTR</sequence>
<protein>
    <submittedName>
        <fullName evidence="2">Uncharacterized protein</fullName>
    </submittedName>
</protein>
<name>A0AAV7TUE2_PLEWA</name>
<evidence type="ECO:0000256" key="1">
    <source>
        <dbReference type="SAM" id="MobiDB-lite"/>
    </source>
</evidence>
<evidence type="ECO:0000313" key="2">
    <source>
        <dbReference type="EMBL" id="KAJ1179871.1"/>
    </source>
</evidence>
<dbReference type="Gene3D" id="4.10.60.10">
    <property type="entry name" value="Zinc finger, CCHC-type"/>
    <property type="match status" value="1"/>
</dbReference>
<accession>A0AAV7TUE2</accession>
<evidence type="ECO:0000313" key="3">
    <source>
        <dbReference type="Proteomes" id="UP001066276"/>
    </source>
</evidence>
<feature type="compositionally biased region" description="Basic and acidic residues" evidence="1">
    <location>
        <begin position="33"/>
        <end position="43"/>
    </location>
</feature>
<dbReference type="GO" id="GO:0003676">
    <property type="term" value="F:nucleic acid binding"/>
    <property type="evidence" value="ECO:0007669"/>
    <property type="project" value="InterPro"/>
</dbReference>
<reference evidence="2" key="1">
    <citation type="journal article" date="2022" name="bioRxiv">
        <title>Sequencing and chromosome-scale assembly of the giantPleurodeles waltlgenome.</title>
        <authorList>
            <person name="Brown T."/>
            <person name="Elewa A."/>
            <person name="Iarovenko S."/>
            <person name="Subramanian E."/>
            <person name="Araus A.J."/>
            <person name="Petzold A."/>
            <person name="Susuki M."/>
            <person name="Suzuki K.-i.T."/>
            <person name="Hayashi T."/>
            <person name="Toyoda A."/>
            <person name="Oliveira C."/>
            <person name="Osipova E."/>
            <person name="Leigh N.D."/>
            <person name="Simon A."/>
            <person name="Yun M.H."/>
        </authorList>
    </citation>
    <scope>NUCLEOTIDE SEQUENCE</scope>
    <source>
        <strain evidence="2">20211129_DDA</strain>
        <tissue evidence="2">Liver</tissue>
    </source>
</reference>
<proteinExistence type="predicted"/>
<organism evidence="2 3">
    <name type="scientific">Pleurodeles waltl</name>
    <name type="common">Iberian ribbed newt</name>
    <dbReference type="NCBI Taxonomy" id="8319"/>
    <lineage>
        <taxon>Eukaryota</taxon>
        <taxon>Metazoa</taxon>
        <taxon>Chordata</taxon>
        <taxon>Craniata</taxon>
        <taxon>Vertebrata</taxon>
        <taxon>Euteleostomi</taxon>
        <taxon>Amphibia</taxon>
        <taxon>Batrachia</taxon>
        <taxon>Caudata</taxon>
        <taxon>Salamandroidea</taxon>
        <taxon>Salamandridae</taxon>
        <taxon>Pleurodelinae</taxon>
        <taxon>Pleurodeles</taxon>
    </lineage>
</organism>
<keyword evidence="3" id="KW-1185">Reference proteome</keyword>
<feature type="region of interest" description="Disordered" evidence="1">
    <location>
        <begin position="24"/>
        <end position="43"/>
    </location>
</feature>
<dbReference type="AlphaFoldDB" id="A0AAV7TUE2"/>